<dbReference type="PANTHER" id="PTHR48020:SF12">
    <property type="entry name" value="PROTON MYO-INOSITOL COTRANSPORTER"/>
    <property type="match status" value="1"/>
</dbReference>
<feature type="transmembrane region" description="Helical" evidence="9">
    <location>
        <begin position="200"/>
        <end position="221"/>
    </location>
</feature>
<dbReference type="InterPro" id="IPR005828">
    <property type="entry name" value="MFS_sugar_transport-like"/>
</dbReference>
<feature type="transmembrane region" description="Helical" evidence="9">
    <location>
        <begin position="456"/>
        <end position="476"/>
    </location>
</feature>
<evidence type="ECO:0000256" key="5">
    <source>
        <dbReference type="ARBA" id="ARBA00022989"/>
    </source>
</evidence>
<feature type="transmembrane region" description="Helical" evidence="9">
    <location>
        <begin position="312"/>
        <end position="333"/>
    </location>
</feature>
<dbReference type="GO" id="GO:0005366">
    <property type="term" value="F:myo-inositol:proton symporter activity"/>
    <property type="evidence" value="ECO:0007669"/>
    <property type="project" value="TreeGrafter"/>
</dbReference>
<sequence length="540" mass="58284">MTSLHDDTAVNAPLITADHGEGQGDNRRVSTSILQSSGNAFVWALTLSACVSGLLFGFDTGVISGTLVSIGTDLSSRELTNLDKGLITSCTSLFALIASPGAGVLADKWGRKNIILCADALFTLGALWQAFTTSVWGMIFGRSIVGLAIGGASLIVPLYISELAPGHLRGRLVTVSLLFITGGQVIAYVIGWLFSARVSGWRWMVGLGAVPALAQLIMLMFMPETPRYLAKAQREMEAKAVLGKVYRGMVPDTTILVNEVMLAIKKEILEEEEAHVNIKSTSSSRFFPPTLQSLLLHPPHARALTIACSLQALQQACGFNVLMYFSATIFQMLRFDSPTLTSLSVAGTNFIFTIAAFHLIDRIGRRKILLITIPLMVVALLACAASFVFVRLPNSHHSRDEPPNDGAAGNASRLPAICILLSILLYVSTYATGLGVVPWQQSELFPLSVRSVGSSLATATNWGCNTIVGLTFLPMMDLLTPQWTFVCYAAICAVGWCVIWRIYPETMGLALEEVGDLLRHGWGIKESTDRLKRRTMGGGS</sequence>
<dbReference type="InterPro" id="IPR036259">
    <property type="entry name" value="MFS_trans_sf"/>
</dbReference>
<accession>A0AAV9MTX3</accession>
<dbReference type="Proteomes" id="UP001358417">
    <property type="component" value="Unassembled WGS sequence"/>
</dbReference>
<evidence type="ECO:0000256" key="3">
    <source>
        <dbReference type="ARBA" id="ARBA00022448"/>
    </source>
</evidence>
<keyword evidence="12" id="KW-1185">Reference proteome</keyword>
<dbReference type="RefSeq" id="XP_064700535.1">
    <property type="nucleotide sequence ID" value="XM_064853800.1"/>
</dbReference>
<keyword evidence="4 9" id="KW-0812">Transmembrane</keyword>
<reference evidence="11 12" key="1">
    <citation type="submission" date="2023-08" db="EMBL/GenBank/DDBJ databases">
        <title>Black Yeasts Isolated from many extreme environments.</title>
        <authorList>
            <person name="Coleine C."/>
            <person name="Stajich J.E."/>
            <person name="Selbmann L."/>
        </authorList>
    </citation>
    <scope>NUCLEOTIDE SEQUENCE [LARGE SCALE GENOMIC DNA]</scope>
    <source>
        <strain evidence="11 12">CCFEE 5792</strain>
    </source>
</reference>
<evidence type="ECO:0000256" key="9">
    <source>
        <dbReference type="SAM" id="Phobius"/>
    </source>
</evidence>
<comment type="catalytic activity">
    <reaction evidence="7">
        <text>myo-inositol(out) + H(+)(out) = myo-inositol(in) + H(+)(in)</text>
        <dbReference type="Rhea" id="RHEA:60364"/>
        <dbReference type="ChEBI" id="CHEBI:15378"/>
        <dbReference type="ChEBI" id="CHEBI:17268"/>
    </reaction>
</comment>
<evidence type="ECO:0000256" key="1">
    <source>
        <dbReference type="ARBA" id="ARBA00004141"/>
    </source>
</evidence>
<evidence type="ECO:0000256" key="4">
    <source>
        <dbReference type="ARBA" id="ARBA00022692"/>
    </source>
</evidence>
<feature type="transmembrane region" description="Helical" evidence="9">
    <location>
        <begin position="339"/>
        <end position="361"/>
    </location>
</feature>
<evidence type="ECO:0000256" key="8">
    <source>
        <dbReference type="RuleBase" id="RU003346"/>
    </source>
</evidence>
<keyword evidence="3 8" id="KW-0813">Transport</keyword>
<dbReference type="FunFam" id="1.20.1250.20:FF:000073">
    <property type="entry name" value="MFS myo-inositol transporter, putative"/>
    <property type="match status" value="1"/>
</dbReference>
<feature type="transmembrane region" description="Helical" evidence="9">
    <location>
        <begin position="172"/>
        <end position="194"/>
    </location>
</feature>
<evidence type="ECO:0000313" key="11">
    <source>
        <dbReference type="EMBL" id="KAK5044891.1"/>
    </source>
</evidence>
<dbReference type="Gene3D" id="1.20.1250.20">
    <property type="entry name" value="MFS general substrate transporter like domains"/>
    <property type="match status" value="1"/>
</dbReference>
<organism evidence="11 12">
    <name type="scientific">Exophiala bonariae</name>
    <dbReference type="NCBI Taxonomy" id="1690606"/>
    <lineage>
        <taxon>Eukaryota</taxon>
        <taxon>Fungi</taxon>
        <taxon>Dikarya</taxon>
        <taxon>Ascomycota</taxon>
        <taxon>Pezizomycotina</taxon>
        <taxon>Eurotiomycetes</taxon>
        <taxon>Chaetothyriomycetidae</taxon>
        <taxon>Chaetothyriales</taxon>
        <taxon>Herpotrichiellaceae</taxon>
        <taxon>Exophiala</taxon>
    </lineage>
</organism>
<keyword evidence="6 9" id="KW-0472">Membrane</keyword>
<dbReference type="PROSITE" id="PS00217">
    <property type="entry name" value="SUGAR_TRANSPORT_2"/>
    <property type="match status" value="1"/>
</dbReference>
<dbReference type="SUPFAM" id="SSF103473">
    <property type="entry name" value="MFS general substrate transporter"/>
    <property type="match status" value="1"/>
</dbReference>
<proteinExistence type="inferred from homology"/>
<dbReference type="AlphaFoldDB" id="A0AAV9MTX3"/>
<dbReference type="GeneID" id="89978421"/>
<evidence type="ECO:0000256" key="7">
    <source>
        <dbReference type="ARBA" id="ARBA00049119"/>
    </source>
</evidence>
<comment type="subcellular location">
    <subcellularLocation>
        <location evidence="1">Membrane</location>
        <topology evidence="1">Multi-pass membrane protein</topology>
    </subcellularLocation>
</comment>
<gene>
    <name evidence="11" type="ORF">LTR84_010263</name>
</gene>
<dbReference type="PROSITE" id="PS50850">
    <property type="entry name" value="MFS"/>
    <property type="match status" value="1"/>
</dbReference>
<dbReference type="InterPro" id="IPR003663">
    <property type="entry name" value="Sugar/inositol_transpt"/>
</dbReference>
<protein>
    <recommendedName>
        <fullName evidence="10">Major facilitator superfamily (MFS) profile domain-containing protein</fullName>
    </recommendedName>
</protein>
<feature type="domain" description="Major facilitator superfamily (MFS) profile" evidence="10">
    <location>
        <begin position="45"/>
        <end position="507"/>
    </location>
</feature>
<feature type="transmembrane region" description="Helical" evidence="9">
    <location>
        <begin position="137"/>
        <end position="160"/>
    </location>
</feature>
<dbReference type="Pfam" id="PF00083">
    <property type="entry name" value="Sugar_tr"/>
    <property type="match status" value="1"/>
</dbReference>
<dbReference type="EMBL" id="JAVRRD010000041">
    <property type="protein sequence ID" value="KAK5044891.1"/>
    <property type="molecule type" value="Genomic_DNA"/>
</dbReference>
<dbReference type="NCBIfam" id="TIGR00879">
    <property type="entry name" value="SP"/>
    <property type="match status" value="1"/>
</dbReference>
<dbReference type="InterPro" id="IPR050814">
    <property type="entry name" value="Myo-inositol_Transporter"/>
</dbReference>
<evidence type="ECO:0000313" key="12">
    <source>
        <dbReference type="Proteomes" id="UP001358417"/>
    </source>
</evidence>
<dbReference type="PANTHER" id="PTHR48020">
    <property type="entry name" value="PROTON MYO-INOSITOL COTRANSPORTER"/>
    <property type="match status" value="1"/>
</dbReference>
<dbReference type="InterPro" id="IPR020846">
    <property type="entry name" value="MFS_dom"/>
</dbReference>
<comment type="similarity">
    <text evidence="2 8">Belongs to the major facilitator superfamily. Sugar transporter (TC 2.A.1.1) family.</text>
</comment>
<feature type="transmembrane region" description="Helical" evidence="9">
    <location>
        <begin position="40"/>
        <end position="58"/>
    </location>
</feature>
<name>A0AAV9MTX3_9EURO</name>
<feature type="transmembrane region" description="Helical" evidence="9">
    <location>
        <begin position="412"/>
        <end position="436"/>
    </location>
</feature>
<evidence type="ECO:0000259" key="10">
    <source>
        <dbReference type="PROSITE" id="PS50850"/>
    </source>
</evidence>
<dbReference type="GO" id="GO:0016020">
    <property type="term" value="C:membrane"/>
    <property type="evidence" value="ECO:0007669"/>
    <property type="project" value="UniProtKB-SubCell"/>
</dbReference>
<comment type="caution">
    <text evidence="11">The sequence shown here is derived from an EMBL/GenBank/DDBJ whole genome shotgun (WGS) entry which is preliminary data.</text>
</comment>
<dbReference type="PROSITE" id="PS00216">
    <property type="entry name" value="SUGAR_TRANSPORT_1"/>
    <property type="match status" value="1"/>
</dbReference>
<evidence type="ECO:0000256" key="2">
    <source>
        <dbReference type="ARBA" id="ARBA00010992"/>
    </source>
</evidence>
<dbReference type="GO" id="GO:1904679">
    <property type="term" value="P:myo-inositol import across plasma membrane"/>
    <property type="evidence" value="ECO:0007669"/>
    <property type="project" value="TreeGrafter"/>
</dbReference>
<feature type="transmembrane region" description="Helical" evidence="9">
    <location>
        <begin position="368"/>
        <end position="392"/>
    </location>
</feature>
<feature type="transmembrane region" description="Helical" evidence="9">
    <location>
        <begin position="113"/>
        <end position="131"/>
    </location>
</feature>
<dbReference type="InterPro" id="IPR005829">
    <property type="entry name" value="Sugar_transporter_CS"/>
</dbReference>
<dbReference type="PRINTS" id="PR00171">
    <property type="entry name" value="SUGRTRNSPORT"/>
</dbReference>
<feature type="transmembrane region" description="Helical" evidence="9">
    <location>
        <begin position="482"/>
        <end position="503"/>
    </location>
</feature>
<keyword evidence="5 9" id="KW-1133">Transmembrane helix</keyword>
<evidence type="ECO:0000256" key="6">
    <source>
        <dbReference type="ARBA" id="ARBA00023136"/>
    </source>
</evidence>
<feature type="transmembrane region" description="Helical" evidence="9">
    <location>
        <begin position="86"/>
        <end position="106"/>
    </location>
</feature>